<feature type="region of interest" description="Disordered" evidence="1">
    <location>
        <begin position="31"/>
        <end position="64"/>
    </location>
</feature>
<organism evidence="3 4">
    <name type="scientific">Streptacidiphilus fuscans</name>
    <dbReference type="NCBI Taxonomy" id="2789292"/>
    <lineage>
        <taxon>Bacteria</taxon>
        <taxon>Bacillati</taxon>
        <taxon>Actinomycetota</taxon>
        <taxon>Actinomycetes</taxon>
        <taxon>Kitasatosporales</taxon>
        <taxon>Streptomycetaceae</taxon>
        <taxon>Streptacidiphilus</taxon>
    </lineage>
</organism>
<feature type="chain" id="PRO_5038821295" description="Secreted protein" evidence="2">
    <location>
        <begin position="30"/>
        <end position="233"/>
    </location>
</feature>
<dbReference type="EMBL" id="JADPRT010000003">
    <property type="protein sequence ID" value="MBF9068337.1"/>
    <property type="molecule type" value="Genomic_DNA"/>
</dbReference>
<proteinExistence type="predicted"/>
<evidence type="ECO:0000256" key="1">
    <source>
        <dbReference type="SAM" id="MobiDB-lite"/>
    </source>
</evidence>
<dbReference type="RefSeq" id="WP_196193479.1">
    <property type="nucleotide sequence ID" value="NZ_JADPRT010000003.1"/>
</dbReference>
<dbReference type="Proteomes" id="UP000657385">
    <property type="component" value="Unassembled WGS sequence"/>
</dbReference>
<evidence type="ECO:0000313" key="3">
    <source>
        <dbReference type="EMBL" id="MBF9068337.1"/>
    </source>
</evidence>
<comment type="caution">
    <text evidence="3">The sequence shown here is derived from an EMBL/GenBank/DDBJ whole genome shotgun (WGS) entry which is preliminary data.</text>
</comment>
<keyword evidence="4" id="KW-1185">Reference proteome</keyword>
<keyword evidence="2" id="KW-0732">Signal</keyword>
<evidence type="ECO:0008006" key="5">
    <source>
        <dbReference type="Google" id="ProtNLM"/>
    </source>
</evidence>
<feature type="signal peptide" evidence="2">
    <location>
        <begin position="1"/>
        <end position="29"/>
    </location>
</feature>
<gene>
    <name evidence="3" type="ORF">I2501_09835</name>
</gene>
<reference evidence="3" key="1">
    <citation type="submission" date="2020-11" db="EMBL/GenBank/DDBJ databases">
        <title>Isolation and identification of active actinomycetes.</title>
        <authorList>
            <person name="Yu B."/>
        </authorList>
    </citation>
    <scope>NUCLEOTIDE SEQUENCE</scope>
    <source>
        <strain evidence="3">NEAU-YB345</strain>
    </source>
</reference>
<protein>
    <recommendedName>
        <fullName evidence="5">Secreted protein</fullName>
    </recommendedName>
</protein>
<dbReference type="PROSITE" id="PS51257">
    <property type="entry name" value="PROKAR_LIPOPROTEIN"/>
    <property type="match status" value="1"/>
</dbReference>
<accession>A0A931B446</accession>
<evidence type="ECO:0000313" key="4">
    <source>
        <dbReference type="Proteomes" id="UP000657385"/>
    </source>
</evidence>
<evidence type="ECO:0000256" key="2">
    <source>
        <dbReference type="SAM" id="SignalP"/>
    </source>
</evidence>
<sequence length="233" mass="23709">MNSSRLLRAVAGLALVGSLTGCGVISVGAGSTATPTTSATGNTTGGASVTSSTTSSTSSSSSASGTADAQALLGEMVPYPAGARPWAQSKTGAFGLSDFINNFYVPDARAQETPSVQRRGFTGAARHGWFTADGSQDEVWLVDFATDTGAQSMLLELSNSWKEETSSGAGYQDPGVNGMGMTNPTLDAQGNAWAKEAARVGRTLVYVITFAPATPDKAAAEALIKQQVGRVSG</sequence>
<name>A0A931B446_9ACTN</name>
<dbReference type="AlphaFoldDB" id="A0A931B446"/>